<reference evidence="1" key="2">
    <citation type="submission" date="2020-11" db="EMBL/GenBank/DDBJ databases">
        <authorList>
            <person name="McCartney M.A."/>
            <person name="Auch B."/>
            <person name="Kono T."/>
            <person name="Mallez S."/>
            <person name="Becker A."/>
            <person name="Gohl D.M."/>
            <person name="Silverstein K.A.T."/>
            <person name="Koren S."/>
            <person name="Bechman K.B."/>
            <person name="Herman A."/>
            <person name="Abrahante J.E."/>
            <person name="Garbe J."/>
        </authorList>
    </citation>
    <scope>NUCLEOTIDE SEQUENCE</scope>
    <source>
        <strain evidence="1">Duluth1</strain>
        <tissue evidence="1">Whole animal</tissue>
    </source>
</reference>
<accession>A0A9D4LFR4</accession>
<comment type="caution">
    <text evidence="1">The sequence shown here is derived from an EMBL/GenBank/DDBJ whole genome shotgun (WGS) entry which is preliminary data.</text>
</comment>
<organism evidence="1 2">
    <name type="scientific">Dreissena polymorpha</name>
    <name type="common">Zebra mussel</name>
    <name type="synonym">Mytilus polymorpha</name>
    <dbReference type="NCBI Taxonomy" id="45954"/>
    <lineage>
        <taxon>Eukaryota</taxon>
        <taxon>Metazoa</taxon>
        <taxon>Spiralia</taxon>
        <taxon>Lophotrochozoa</taxon>
        <taxon>Mollusca</taxon>
        <taxon>Bivalvia</taxon>
        <taxon>Autobranchia</taxon>
        <taxon>Heteroconchia</taxon>
        <taxon>Euheterodonta</taxon>
        <taxon>Imparidentia</taxon>
        <taxon>Neoheterodontei</taxon>
        <taxon>Myida</taxon>
        <taxon>Dreissenoidea</taxon>
        <taxon>Dreissenidae</taxon>
        <taxon>Dreissena</taxon>
    </lineage>
</organism>
<keyword evidence="2" id="KW-1185">Reference proteome</keyword>
<evidence type="ECO:0000313" key="2">
    <source>
        <dbReference type="Proteomes" id="UP000828390"/>
    </source>
</evidence>
<reference evidence="1" key="1">
    <citation type="journal article" date="2019" name="bioRxiv">
        <title>The Genome of the Zebra Mussel, Dreissena polymorpha: A Resource for Invasive Species Research.</title>
        <authorList>
            <person name="McCartney M.A."/>
            <person name="Auch B."/>
            <person name="Kono T."/>
            <person name="Mallez S."/>
            <person name="Zhang Y."/>
            <person name="Obille A."/>
            <person name="Becker A."/>
            <person name="Abrahante J.E."/>
            <person name="Garbe J."/>
            <person name="Badalamenti J.P."/>
            <person name="Herman A."/>
            <person name="Mangelson H."/>
            <person name="Liachko I."/>
            <person name="Sullivan S."/>
            <person name="Sone E.D."/>
            <person name="Koren S."/>
            <person name="Silverstein K.A.T."/>
            <person name="Beckman K.B."/>
            <person name="Gohl D.M."/>
        </authorList>
    </citation>
    <scope>NUCLEOTIDE SEQUENCE</scope>
    <source>
        <strain evidence="1">Duluth1</strain>
        <tissue evidence="1">Whole animal</tissue>
    </source>
</reference>
<dbReference type="AlphaFoldDB" id="A0A9D4LFR4"/>
<gene>
    <name evidence="1" type="ORF">DPMN_099596</name>
</gene>
<evidence type="ECO:0000313" key="1">
    <source>
        <dbReference type="EMBL" id="KAH3856999.1"/>
    </source>
</evidence>
<proteinExistence type="predicted"/>
<name>A0A9D4LFR4_DREPO</name>
<dbReference type="Proteomes" id="UP000828390">
    <property type="component" value="Unassembled WGS sequence"/>
</dbReference>
<protein>
    <submittedName>
        <fullName evidence="1">Uncharacterized protein</fullName>
    </submittedName>
</protein>
<sequence length="59" mass="6959">MTNQHKDLHDKLNHTAECLLLPIKFKFLCKMTAHISPSMPPRQYLFLNHLAKWPMSIQT</sequence>
<dbReference type="EMBL" id="JAIWYP010000003">
    <property type="protein sequence ID" value="KAH3856999.1"/>
    <property type="molecule type" value="Genomic_DNA"/>
</dbReference>